<dbReference type="Gene3D" id="3.40.50.1700">
    <property type="entry name" value="Glycoside hydrolase family 3 C-terminal domain"/>
    <property type="match status" value="1"/>
</dbReference>
<feature type="signal peptide" evidence="2">
    <location>
        <begin position="1"/>
        <end position="33"/>
    </location>
</feature>
<dbReference type="PANTHER" id="PTHR30620:SF77">
    <property type="entry name" value="LYSOSOMAL BETA GLUCOSIDASE-LIKE"/>
    <property type="match status" value="1"/>
</dbReference>
<evidence type="ECO:0000313" key="6">
    <source>
        <dbReference type="Proteomes" id="UP000257706"/>
    </source>
</evidence>
<dbReference type="Pfam" id="PF01915">
    <property type="entry name" value="Glyco_hydro_3_C"/>
    <property type="match status" value="1"/>
</dbReference>
<dbReference type="InterPro" id="IPR036881">
    <property type="entry name" value="Glyco_hydro_3_C_sf"/>
</dbReference>
<dbReference type="InterPro" id="IPR001764">
    <property type="entry name" value="Glyco_hydro_3_N"/>
</dbReference>
<dbReference type="SUPFAM" id="SSF52279">
    <property type="entry name" value="Beta-D-glucan exohydrolase, C-terminal domain"/>
    <property type="match status" value="1"/>
</dbReference>
<dbReference type="InterPro" id="IPR002772">
    <property type="entry name" value="Glyco_hydro_3_C"/>
</dbReference>
<dbReference type="GO" id="GO:0008422">
    <property type="term" value="F:beta-glucosidase activity"/>
    <property type="evidence" value="ECO:0007669"/>
    <property type="project" value="TreeGrafter"/>
</dbReference>
<evidence type="ECO:0000259" key="3">
    <source>
        <dbReference type="Pfam" id="PF00933"/>
    </source>
</evidence>
<feature type="chain" id="PRO_5017726110" evidence="2">
    <location>
        <begin position="34"/>
        <end position="616"/>
    </location>
</feature>
<feature type="domain" description="Glycoside hydrolase family 3 C-terminal" evidence="4">
    <location>
        <begin position="425"/>
        <end position="614"/>
    </location>
</feature>
<feature type="domain" description="Glycoside hydrolase family 3 N-terminal" evidence="3">
    <location>
        <begin position="67"/>
        <end position="386"/>
    </location>
</feature>
<dbReference type="InterPro" id="IPR036962">
    <property type="entry name" value="Glyco_hydro_3_N_sf"/>
</dbReference>
<dbReference type="PRINTS" id="PR00133">
    <property type="entry name" value="GLHYDRLASE3"/>
</dbReference>
<dbReference type="Gene3D" id="3.20.20.300">
    <property type="entry name" value="Glycoside hydrolase, family 3, N-terminal domain"/>
    <property type="match status" value="1"/>
</dbReference>
<dbReference type="InterPro" id="IPR017853">
    <property type="entry name" value="GH"/>
</dbReference>
<evidence type="ECO:0000313" key="5">
    <source>
        <dbReference type="EMBL" id="HAE46003.1"/>
    </source>
</evidence>
<keyword evidence="2" id="KW-0732">Signal</keyword>
<protein>
    <submittedName>
        <fullName evidence="5">Glycosyl hydrolase family 3 N terminal domain protein</fullName>
    </submittedName>
</protein>
<accession>A0A3B9IF55</accession>
<dbReference type="AlphaFoldDB" id="A0A3B9IF55"/>
<proteinExistence type="predicted"/>
<evidence type="ECO:0000256" key="1">
    <source>
        <dbReference type="ARBA" id="ARBA00022801"/>
    </source>
</evidence>
<evidence type="ECO:0000256" key="2">
    <source>
        <dbReference type="SAM" id="SignalP"/>
    </source>
</evidence>
<sequence length="616" mass="63692">MGRRRAGRRATGLMIRAAAALTALVLTAGAAGAAGTVRPEIWPVPARALAADPALEARIDALLGRMTLEEKVGQTIMADVAEVTPADLARWPLGALFAGGNSSPGGTGLVPRERWLAAADAYHAASLARSGIPVIWGTDAVHGHNRLIGATVFPHNIALGAAGDPDLVRRVGRAIAAEVAATGLDQSFGPTLAVGRDARWGRAYESFGSDPALVARLAGAAVEGLQGPVGADFLKDGRVIATAKHFIGDGGTTKGIDRGDTQLPEVVLRDLHGAGYPPALAAGVQTVMASFSSWNGAALHGHHGLLTRVLKDRMGFDGILLGDWDGHAALPGCTPGSCPAAMTAGLDMFMAATDWRGLFQDTVQRVQAGEIAMARLDDAVRRILRVKLRSGLFEKPAPSERAAGLPEPGAAAHRALAREAVRRSLVLLKNAGDLLPLPADIRVGVTGPGADDIGMQSGGWTLDWQGGTGRNALFPGATSIFGGIAQAVTRAGGSAELAPDGRFATRPDVVIAVFGETPYAEMAGDRPDLDFGRSDGGRAQAMLRDLKAQGLPVVSVFLSGRPLFTGPELSASDAFVAAWLPGSEGAGIADLLFRTSAGTIAHRFTGRLPMAWPARP</sequence>
<reference evidence="5 6" key="1">
    <citation type="journal article" date="2018" name="Nat. Biotechnol.">
        <title>A standardized bacterial taxonomy based on genome phylogeny substantially revises the tree of life.</title>
        <authorList>
            <person name="Parks D.H."/>
            <person name="Chuvochina M."/>
            <person name="Waite D.W."/>
            <person name="Rinke C."/>
            <person name="Skarshewski A."/>
            <person name="Chaumeil P.A."/>
            <person name="Hugenholtz P."/>
        </authorList>
    </citation>
    <scope>NUCLEOTIDE SEQUENCE [LARGE SCALE GENOMIC DNA]</scope>
    <source>
        <strain evidence="5">UBA8739</strain>
    </source>
</reference>
<comment type="caution">
    <text evidence="5">The sequence shown here is derived from an EMBL/GenBank/DDBJ whole genome shotgun (WGS) entry which is preliminary data.</text>
</comment>
<dbReference type="Proteomes" id="UP000257706">
    <property type="component" value="Unassembled WGS sequence"/>
</dbReference>
<gene>
    <name evidence="5" type="ORF">DCK97_01155</name>
</gene>
<dbReference type="SUPFAM" id="SSF51445">
    <property type="entry name" value="(Trans)glycosidases"/>
    <property type="match status" value="1"/>
</dbReference>
<name>A0A3B9IF55_9PROT</name>
<dbReference type="GO" id="GO:0009251">
    <property type="term" value="P:glucan catabolic process"/>
    <property type="evidence" value="ECO:0007669"/>
    <property type="project" value="TreeGrafter"/>
</dbReference>
<dbReference type="PANTHER" id="PTHR30620">
    <property type="entry name" value="PERIPLASMIC BETA-GLUCOSIDASE-RELATED"/>
    <property type="match status" value="1"/>
</dbReference>
<organism evidence="5 6">
    <name type="scientific">Tistrella mobilis</name>
    <dbReference type="NCBI Taxonomy" id="171437"/>
    <lineage>
        <taxon>Bacteria</taxon>
        <taxon>Pseudomonadati</taxon>
        <taxon>Pseudomonadota</taxon>
        <taxon>Alphaproteobacteria</taxon>
        <taxon>Geminicoccales</taxon>
        <taxon>Geminicoccaceae</taxon>
        <taxon>Tistrella</taxon>
    </lineage>
</organism>
<keyword evidence="1 5" id="KW-0378">Hydrolase</keyword>
<dbReference type="Pfam" id="PF00933">
    <property type="entry name" value="Glyco_hydro_3"/>
    <property type="match status" value="1"/>
</dbReference>
<dbReference type="EMBL" id="DMAI01000015">
    <property type="protein sequence ID" value="HAE46003.1"/>
    <property type="molecule type" value="Genomic_DNA"/>
</dbReference>
<evidence type="ECO:0000259" key="4">
    <source>
        <dbReference type="Pfam" id="PF01915"/>
    </source>
</evidence>
<dbReference type="InterPro" id="IPR051915">
    <property type="entry name" value="Cellulose_Degrad_GH3"/>
</dbReference>